<keyword evidence="1" id="KW-0175">Coiled coil</keyword>
<accession>A0A2U2XGZ8</accession>
<proteinExistence type="predicted"/>
<dbReference type="RefSeq" id="WP_109358105.1">
    <property type="nucleotide sequence ID" value="NZ_QFRJ01000001.1"/>
</dbReference>
<reference evidence="3 4" key="1">
    <citation type="submission" date="2018-05" db="EMBL/GenBank/DDBJ databases">
        <title>Brumimicrobium oceani sp. nov., isolated from coastal sediment.</title>
        <authorList>
            <person name="Kou Y."/>
        </authorList>
    </citation>
    <scope>NUCLEOTIDE SEQUENCE [LARGE SCALE GENOMIC DNA]</scope>
    <source>
        <strain evidence="3 4">C305</strain>
    </source>
</reference>
<keyword evidence="2" id="KW-0732">Signal</keyword>
<dbReference type="PROSITE" id="PS51257">
    <property type="entry name" value="PROKAR_LIPOPROTEIN"/>
    <property type="match status" value="1"/>
</dbReference>
<sequence>MKYLFLFTLLLSFASCKSDADADSNVSPEQDAEMVELRNKVAQLELESSQKDAALNEAISFFNEVQSNLAKINVKEEEIRVRSDNPEISKDDQEWILQEIQNINFLRKQNAQSLKNLKQKLSEKDLKISELENMRDRLVMQIRAKDEQIASLQRTLADLDMEYSELFDEYQEQVEMTLDVLKELNTVYYAYGTLDELTANSVLVRDGGFIGIGRKTNIAENLNEKYFQKMDKTKVKEIRIVGEKPDLITDHPISSYKWDGNKLIILDADKFWKISNYLVVTVK</sequence>
<evidence type="ECO:0000313" key="4">
    <source>
        <dbReference type="Proteomes" id="UP000245370"/>
    </source>
</evidence>
<feature type="chain" id="PRO_5015440370" description="Chromosome partition protein Smc" evidence="2">
    <location>
        <begin position="21"/>
        <end position="283"/>
    </location>
</feature>
<evidence type="ECO:0000256" key="2">
    <source>
        <dbReference type="SAM" id="SignalP"/>
    </source>
</evidence>
<dbReference type="EMBL" id="QFRJ01000001">
    <property type="protein sequence ID" value="PWH87027.1"/>
    <property type="molecule type" value="Genomic_DNA"/>
</dbReference>
<dbReference type="OrthoDB" id="597123at2"/>
<evidence type="ECO:0008006" key="5">
    <source>
        <dbReference type="Google" id="ProtNLM"/>
    </source>
</evidence>
<organism evidence="3 4">
    <name type="scientific">Brumimicrobium oceani</name>
    <dbReference type="NCBI Taxonomy" id="2100725"/>
    <lineage>
        <taxon>Bacteria</taxon>
        <taxon>Pseudomonadati</taxon>
        <taxon>Bacteroidota</taxon>
        <taxon>Flavobacteriia</taxon>
        <taxon>Flavobacteriales</taxon>
        <taxon>Crocinitomicaceae</taxon>
        <taxon>Brumimicrobium</taxon>
    </lineage>
</organism>
<evidence type="ECO:0000256" key="1">
    <source>
        <dbReference type="SAM" id="Coils"/>
    </source>
</evidence>
<feature type="signal peptide" evidence="2">
    <location>
        <begin position="1"/>
        <end position="20"/>
    </location>
</feature>
<name>A0A2U2XGZ8_9FLAO</name>
<keyword evidence="4" id="KW-1185">Reference proteome</keyword>
<evidence type="ECO:0000313" key="3">
    <source>
        <dbReference type="EMBL" id="PWH87027.1"/>
    </source>
</evidence>
<reference evidence="3 4" key="2">
    <citation type="submission" date="2018-05" db="EMBL/GenBank/DDBJ databases">
        <authorList>
            <person name="Lanie J.A."/>
            <person name="Ng W.-L."/>
            <person name="Kazmierczak K.M."/>
            <person name="Andrzejewski T.M."/>
            <person name="Davidsen T.M."/>
            <person name="Wayne K.J."/>
            <person name="Tettelin H."/>
            <person name="Glass J.I."/>
            <person name="Rusch D."/>
            <person name="Podicherti R."/>
            <person name="Tsui H.-C.T."/>
            <person name="Winkler M.E."/>
        </authorList>
    </citation>
    <scope>NUCLEOTIDE SEQUENCE [LARGE SCALE GENOMIC DNA]</scope>
    <source>
        <strain evidence="3 4">C305</strain>
    </source>
</reference>
<comment type="caution">
    <text evidence="3">The sequence shown here is derived from an EMBL/GenBank/DDBJ whole genome shotgun (WGS) entry which is preliminary data.</text>
</comment>
<feature type="coiled-coil region" evidence="1">
    <location>
        <begin position="27"/>
        <end position="54"/>
    </location>
</feature>
<feature type="coiled-coil region" evidence="1">
    <location>
        <begin position="114"/>
        <end position="169"/>
    </location>
</feature>
<gene>
    <name evidence="3" type="ORF">DIT68_01850</name>
</gene>
<dbReference type="AlphaFoldDB" id="A0A2U2XGZ8"/>
<protein>
    <recommendedName>
        <fullName evidence="5">Chromosome partition protein Smc</fullName>
    </recommendedName>
</protein>
<dbReference type="Proteomes" id="UP000245370">
    <property type="component" value="Unassembled WGS sequence"/>
</dbReference>